<name>A0A2W4YC43_9CYAN</name>
<feature type="binding site" evidence="10">
    <location>
        <position position="305"/>
    </location>
    <ligand>
        <name>UDP-N-acetyl-alpha-D-glucosamine</name>
        <dbReference type="ChEBI" id="CHEBI:57705"/>
    </ligand>
</feature>
<keyword evidence="6 10" id="KW-0573">Peptidoglycan synthesis</keyword>
<comment type="pathway">
    <text evidence="10">Cell wall biogenesis; peptidoglycan biosynthesis.</text>
</comment>
<keyword evidence="5 10" id="KW-0133">Cell shape</keyword>
<dbReference type="GO" id="GO:0050511">
    <property type="term" value="F:undecaprenyldiphospho-muramoylpentapeptide beta-N-acetylglucosaminyltransferase activity"/>
    <property type="evidence" value="ECO:0007669"/>
    <property type="project" value="UniProtKB-UniRule"/>
</dbReference>
<keyword evidence="3 10" id="KW-0328">Glycosyltransferase</keyword>
<sequence length="375" mass="38944">MSPASTRASSNPAASNPAASPRLLVAASGTGGHLFPAIATATALLDAHYSIEWLGVPDRLETTLVPDHFPLHTVRMAGFQGRPGLGTVKTLGQFGRAIGQVRHLLKAGKFDGVFTTGGYIAAPAIIAARSLGLPAVLHESNALPGKVTRWLSPWCTTVALGFEAARAHLPKAQIVVVGTPVRDEFLTLAPPDLTDPAIPEGVPLIVVVGGSQGAVAVNQLVRAAAPAWIEAGAWIVHQTGSSDPDADSFAHAQYIHRPFFSSMAALMHRATLAIGRSGAGTLTELAISRTPSILIPYPYAAEDHQTVNAAVFAQANAALMLPQGKTSSGQLQALALDLLAQPQRLADMATAAGHLATADSATKLATLIQQVLLNR</sequence>
<dbReference type="InterPro" id="IPR007235">
    <property type="entry name" value="Glyco_trans_28_C"/>
</dbReference>
<keyword evidence="9 10" id="KW-0961">Cell wall biogenesis/degradation</keyword>
<feature type="binding site" evidence="10">
    <location>
        <position position="182"/>
    </location>
    <ligand>
        <name>UDP-N-acetyl-alpha-D-glucosamine</name>
        <dbReference type="ChEBI" id="CHEBI:57705"/>
    </ligand>
</feature>
<reference evidence="14" key="1">
    <citation type="submission" date="2018-04" db="EMBL/GenBank/DDBJ databases">
        <authorList>
            <person name="Cornet L."/>
        </authorList>
    </citation>
    <scope>NUCLEOTIDE SEQUENCE [LARGE SCALE GENOMIC DNA]</scope>
</reference>
<feature type="binding site" evidence="10">
    <location>
        <position position="211"/>
    </location>
    <ligand>
        <name>UDP-N-acetyl-alpha-D-glucosamine</name>
        <dbReference type="ChEBI" id="CHEBI:57705"/>
    </ligand>
</feature>
<evidence type="ECO:0000256" key="6">
    <source>
        <dbReference type="ARBA" id="ARBA00022984"/>
    </source>
</evidence>
<comment type="function">
    <text evidence="10">Cell wall formation. Catalyzes the transfer of a GlcNAc subunit on undecaprenyl-pyrophosphoryl-MurNAc-pentapeptide (lipid intermediate I) to form undecaprenyl-pyrophosphoryl-MurNAc-(pentapeptide)GlcNAc (lipid intermediate II).</text>
</comment>
<dbReference type="PANTHER" id="PTHR21015:SF22">
    <property type="entry name" value="GLYCOSYLTRANSFERASE"/>
    <property type="match status" value="1"/>
</dbReference>
<dbReference type="Pfam" id="PF04101">
    <property type="entry name" value="Glyco_tran_28_C"/>
    <property type="match status" value="1"/>
</dbReference>
<evidence type="ECO:0000313" key="14">
    <source>
        <dbReference type="Proteomes" id="UP000249081"/>
    </source>
</evidence>
<dbReference type="PANTHER" id="PTHR21015">
    <property type="entry name" value="UDP-N-ACETYLGLUCOSAMINE--N-ACETYLMURAMYL-(PENTAPEPTIDE) PYROPHOSPHORYL-UNDECAPRENOL N-ACETYLGLUCOSAMINE TRANSFERASE 1"/>
    <property type="match status" value="1"/>
</dbReference>
<evidence type="ECO:0000256" key="7">
    <source>
        <dbReference type="ARBA" id="ARBA00023136"/>
    </source>
</evidence>
<dbReference type="GO" id="GO:0008360">
    <property type="term" value="P:regulation of cell shape"/>
    <property type="evidence" value="ECO:0007669"/>
    <property type="project" value="UniProtKB-KW"/>
</dbReference>
<protein>
    <recommendedName>
        <fullName evidence="10">UDP-N-acetylglucosamine--N-acetylmuramyl-(pentapeptide) pyrophosphoryl-undecaprenol N-acetylglucosamine transferase</fullName>
        <ecNumber evidence="10">2.4.1.227</ecNumber>
    </recommendedName>
    <alternativeName>
        <fullName evidence="10">Undecaprenyl-PP-MurNAc-pentapeptide-UDPGlcNAc GlcNAc transferase</fullName>
    </alternativeName>
</protein>
<evidence type="ECO:0000256" key="9">
    <source>
        <dbReference type="ARBA" id="ARBA00023316"/>
    </source>
</evidence>
<gene>
    <name evidence="10 13" type="primary">murG</name>
    <name evidence="13" type="ORF">DCF17_04110</name>
</gene>
<dbReference type="GO" id="GO:0051991">
    <property type="term" value="F:UDP-N-acetyl-D-glucosamine:N-acetylmuramoyl-L-alanyl-D-glutamyl-meso-2,6-diaminopimelyl-D-alanyl-D-alanine-diphosphoundecaprenol 4-beta-N-acetylglucosaminlytransferase activity"/>
    <property type="evidence" value="ECO:0007669"/>
    <property type="project" value="RHEA"/>
</dbReference>
<feature type="domain" description="Glycosyltransferase family 28 N-terminal" evidence="11">
    <location>
        <begin position="24"/>
        <end position="159"/>
    </location>
</feature>
<comment type="catalytic activity">
    <reaction evidence="10">
        <text>di-trans,octa-cis-undecaprenyl diphospho-N-acetyl-alpha-D-muramoyl-L-alanyl-D-glutamyl-meso-2,6-diaminopimeloyl-D-alanyl-D-alanine + UDP-N-acetyl-alpha-D-glucosamine = di-trans,octa-cis-undecaprenyl diphospho-[N-acetyl-alpha-D-glucosaminyl-(1-&gt;4)]-N-acetyl-alpha-D-muramoyl-L-alanyl-D-glutamyl-meso-2,6-diaminopimeloyl-D-alanyl-D-alanine + UDP + H(+)</text>
        <dbReference type="Rhea" id="RHEA:31227"/>
        <dbReference type="ChEBI" id="CHEBI:15378"/>
        <dbReference type="ChEBI" id="CHEBI:57705"/>
        <dbReference type="ChEBI" id="CHEBI:58223"/>
        <dbReference type="ChEBI" id="CHEBI:61387"/>
        <dbReference type="ChEBI" id="CHEBI:61388"/>
        <dbReference type="EC" id="2.4.1.227"/>
    </reaction>
</comment>
<keyword evidence="2 10" id="KW-0132">Cell division</keyword>
<accession>A0A2W4YC43</accession>
<feature type="binding site" evidence="10">
    <location>
        <begin position="30"/>
        <end position="32"/>
    </location>
    <ligand>
        <name>UDP-N-acetyl-alpha-D-glucosamine</name>
        <dbReference type="ChEBI" id="CHEBI:57705"/>
    </ligand>
</feature>
<dbReference type="GO" id="GO:0005975">
    <property type="term" value="P:carbohydrate metabolic process"/>
    <property type="evidence" value="ECO:0007669"/>
    <property type="project" value="InterPro"/>
</dbReference>
<dbReference type="CDD" id="cd03785">
    <property type="entry name" value="GT28_MurG"/>
    <property type="match status" value="1"/>
</dbReference>
<feature type="domain" description="Glycosyl transferase family 28 C-terminal" evidence="12">
    <location>
        <begin position="205"/>
        <end position="359"/>
    </location>
</feature>
<comment type="caution">
    <text evidence="13">The sequence shown here is derived from an EMBL/GenBank/DDBJ whole genome shotgun (WGS) entry which is preliminary data.</text>
</comment>
<comment type="caution">
    <text evidence="10">Lacks conserved residue(s) required for the propagation of feature annotation.</text>
</comment>
<keyword evidence="7 10" id="KW-0472">Membrane</keyword>
<organism evidence="13 14">
    <name type="scientific">Shackletoniella antarctica</name>
    <dbReference type="NCBI Taxonomy" id="268115"/>
    <lineage>
        <taxon>Bacteria</taxon>
        <taxon>Bacillati</taxon>
        <taxon>Cyanobacteriota</taxon>
        <taxon>Cyanophyceae</taxon>
        <taxon>Oculatellales</taxon>
        <taxon>Oculatellaceae</taxon>
        <taxon>Shackletoniella</taxon>
    </lineage>
</organism>
<dbReference type="EC" id="2.4.1.227" evidence="10"/>
<dbReference type="AlphaFoldDB" id="A0A2W4YC43"/>
<dbReference type="GO" id="GO:0005886">
    <property type="term" value="C:plasma membrane"/>
    <property type="evidence" value="ECO:0007669"/>
    <property type="project" value="UniProtKB-SubCell"/>
</dbReference>
<evidence type="ECO:0000256" key="4">
    <source>
        <dbReference type="ARBA" id="ARBA00022679"/>
    </source>
</evidence>
<keyword evidence="8 10" id="KW-0131">Cell cycle</keyword>
<dbReference type="GO" id="GO:0071555">
    <property type="term" value="P:cell wall organization"/>
    <property type="evidence" value="ECO:0007669"/>
    <property type="project" value="UniProtKB-KW"/>
</dbReference>
<dbReference type="NCBIfam" id="TIGR01133">
    <property type="entry name" value="murG"/>
    <property type="match status" value="1"/>
</dbReference>
<comment type="similarity">
    <text evidence="10">Belongs to the glycosyltransferase 28 family. MurG subfamily.</text>
</comment>
<feature type="binding site" evidence="10">
    <location>
        <position position="141"/>
    </location>
    <ligand>
        <name>UDP-N-acetyl-alpha-D-glucosamine</name>
        <dbReference type="ChEBI" id="CHEBI:57705"/>
    </ligand>
</feature>
<reference evidence="13 14" key="2">
    <citation type="submission" date="2018-06" db="EMBL/GenBank/DDBJ databases">
        <title>Metagenomic assembly of (sub)arctic Cyanobacteria and their associated microbiome from non-axenic cultures.</title>
        <authorList>
            <person name="Baurain D."/>
        </authorList>
    </citation>
    <scope>NUCLEOTIDE SEQUENCE [LARGE SCALE GENOMIC DNA]</scope>
    <source>
        <strain evidence="13">ULC041bin1</strain>
    </source>
</reference>
<dbReference type="InterPro" id="IPR006009">
    <property type="entry name" value="GlcNAc_MurG"/>
</dbReference>
<evidence type="ECO:0000256" key="10">
    <source>
        <dbReference type="HAMAP-Rule" id="MF_00033"/>
    </source>
</evidence>
<dbReference type="SUPFAM" id="SSF53756">
    <property type="entry name" value="UDP-Glycosyltransferase/glycogen phosphorylase"/>
    <property type="match status" value="1"/>
</dbReference>
<comment type="subcellular location">
    <subcellularLocation>
        <location evidence="10">Cell membrane</location>
        <topology evidence="10">Peripheral membrane protein</topology>
        <orientation evidence="10">Cytoplasmic side</orientation>
    </subcellularLocation>
</comment>
<evidence type="ECO:0000313" key="13">
    <source>
        <dbReference type="EMBL" id="PZO44415.1"/>
    </source>
</evidence>
<evidence type="ECO:0000256" key="1">
    <source>
        <dbReference type="ARBA" id="ARBA00022475"/>
    </source>
</evidence>
<evidence type="ECO:0000259" key="12">
    <source>
        <dbReference type="Pfam" id="PF04101"/>
    </source>
</evidence>
<dbReference type="InterPro" id="IPR004276">
    <property type="entry name" value="GlycoTrans_28_N"/>
</dbReference>
<dbReference type="GO" id="GO:0051301">
    <property type="term" value="P:cell division"/>
    <property type="evidence" value="ECO:0007669"/>
    <property type="project" value="UniProtKB-KW"/>
</dbReference>
<dbReference type="UniPathway" id="UPA00219"/>
<dbReference type="Proteomes" id="UP000249081">
    <property type="component" value="Unassembled WGS sequence"/>
</dbReference>
<evidence type="ECO:0000259" key="11">
    <source>
        <dbReference type="Pfam" id="PF03033"/>
    </source>
</evidence>
<evidence type="ECO:0000256" key="5">
    <source>
        <dbReference type="ARBA" id="ARBA00022960"/>
    </source>
</evidence>
<dbReference type="EMBL" id="QBMN01000017">
    <property type="protein sequence ID" value="PZO44415.1"/>
    <property type="molecule type" value="Genomic_DNA"/>
</dbReference>
<evidence type="ECO:0000256" key="2">
    <source>
        <dbReference type="ARBA" id="ARBA00022618"/>
    </source>
</evidence>
<evidence type="ECO:0000256" key="3">
    <source>
        <dbReference type="ARBA" id="ARBA00022676"/>
    </source>
</evidence>
<dbReference type="Pfam" id="PF03033">
    <property type="entry name" value="Glyco_transf_28"/>
    <property type="match status" value="1"/>
</dbReference>
<dbReference type="HAMAP" id="MF_00033">
    <property type="entry name" value="MurG"/>
    <property type="match status" value="1"/>
</dbReference>
<evidence type="ECO:0000256" key="8">
    <source>
        <dbReference type="ARBA" id="ARBA00023306"/>
    </source>
</evidence>
<keyword evidence="1 10" id="KW-1003">Cell membrane</keyword>
<dbReference type="Gene3D" id="3.40.50.2000">
    <property type="entry name" value="Glycogen Phosphorylase B"/>
    <property type="match status" value="2"/>
</dbReference>
<keyword evidence="4 10" id="KW-0808">Transferase</keyword>
<dbReference type="GO" id="GO:0009252">
    <property type="term" value="P:peptidoglycan biosynthetic process"/>
    <property type="evidence" value="ECO:0007669"/>
    <property type="project" value="UniProtKB-UniRule"/>
</dbReference>
<proteinExistence type="inferred from homology"/>